<dbReference type="EMBL" id="MKCT01000017">
    <property type="protein sequence ID" value="OHX20222.1"/>
    <property type="molecule type" value="Genomic_DNA"/>
</dbReference>
<dbReference type="PANTHER" id="PTHR38032:SF1">
    <property type="entry name" value="RNA-BINDING PROTEIN KHPB N-TERMINAL DOMAIN-CONTAINING PROTEIN"/>
    <property type="match status" value="1"/>
</dbReference>
<dbReference type="PANTHER" id="PTHR38032">
    <property type="entry name" value="POLYMERASE-RELATED"/>
    <property type="match status" value="1"/>
</dbReference>
<dbReference type="InterPro" id="IPR046866">
    <property type="entry name" value="FapA_N"/>
</dbReference>
<accession>A0ABX3CE11</accession>
<comment type="caution">
    <text evidence="2">The sequence shown here is derived from an EMBL/GenBank/DDBJ whole genome shotgun (WGS) entry which is preliminary data.</text>
</comment>
<keyword evidence="3" id="KW-1185">Reference proteome</keyword>
<feature type="domain" description="Flagellar Assembly Protein A N-terminal region" evidence="1">
    <location>
        <begin position="133"/>
        <end position="285"/>
    </location>
</feature>
<evidence type="ECO:0000313" key="3">
    <source>
        <dbReference type="Proteomes" id="UP000180280"/>
    </source>
</evidence>
<evidence type="ECO:0000313" key="2">
    <source>
        <dbReference type="EMBL" id="OHX20222.1"/>
    </source>
</evidence>
<dbReference type="Proteomes" id="UP000180280">
    <property type="component" value="Unassembled WGS sequence"/>
</dbReference>
<proteinExistence type="predicted"/>
<sequence>MSDFFQVRDDGLFIAPGVLASAGGCLQAIDQLFAAGFYLSGLNYSQLCHYAYDFDPANVGSAPPQRIAQSILPFPEERRSLYRGVSEVEGGAEYLFEQIYLTQSVEVPVYGKDQAGHDIIVGSREEVYTAPTQLQFDELVAYLWQQGVRFGLNEAAIGDILAQRKTGRYRIASPRPPVPGVDAGVKEQTTAMHRDDHPRTLADGRVDLTQFQNRYPQIKANTVLLMKTPCIPGRPGRAIDGGLISAAEARDFELDTLGGTGTEVRIDKDGNECIVAVNDGFLNIDSATNQISVVDKIINRDGVSVRTTGDLALQGDEYEEHGEVQERRTVTGKNLTMFNNVYGTVRSTGGRILLKENLVGGVLLNDAGPISVEGLVSNAQVRAEHGEITLNRAENALVIARKVRIAEASCCVILAEDVDIERAMGCAIAAKQLHIGKAGARANQETAISILLPDLSGFTRKLEALQKQEQDCLQKIEIMQKARAALAETEELKRYFGLAARLKKGELQLSAEQQASWKRMSEQLAPKLKQLSQLNAGLKSLQDAQSAIGTQTAELDAAREAAEAGIRCKLEELTGETIVRALTLPVEAPALAALPLDKLRARLRTSDAQTVQLFADHEGCFTWRYTTRRAN</sequence>
<dbReference type="Pfam" id="PF20250">
    <property type="entry name" value="FapA_N"/>
    <property type="match status" value="1"/>
</dbReference>
<reference evidence="2 3" key="1">
    <citation type="submission" date="2016-09" db="EMBL/GenBank/DDBJ databases">
        <title>Chromobacterium muskegensis sp. nov., an insecticidal bacterium isolated from Sphagnum bogs.</title>
        <authorList>
            <person name="Sparks M.E."/>
            <person name="Blackburn M.B."/>
            <person name="Gundersen-Rindal D.E."/>
            <person name="Mitchell A."/>
            <person name="Farrar R."/>
            <person name="Kuhar D."/>
        </authorList>
    </citation>
    <scope>NUCLEOTIDE SEQUENCE [LARGE SCALE GENOMIC DNA]</scope>
    <source>
        <strain evidence="2 3">14B-1</strain>
    </source>
</reference>
<name>A0ABX3CE11_9NEIS</name>
<organism evidence="2 3">
    <name type="scientific">Chromobacterium sphagni</name>
    <dbReference type="NCBI Taxonomy" id="1903179"/>
    <lineage>
        <taxon>Bacteria</taxon>
        <taxon>Pseudomonadati</taxon>
        <taxon>Pseudomonadota</taxon>
        <taxon>Betaproteobacteria</taxon>
        <taxon>Neisseriales</taxon>
        <taxon>Chromobacteriaceae</taxon>
        <taxon>Chromobacterium</taxon>
    </lineage>
</organism>
<evidence type="ECO:0000259" key="1">
    <source>
        <dbReference type="Pfam" id="PF20250"/>
    </source>
</evidence>
<dbReference type="InterPro" id="IPR005646">
    <property type="entry name" value="FapA"/>
</dbReference>
<dbReference type="RefSeq" id="WP_071112647.1">
    <property type="nucleotide sequence ID" value="NZ_MKCT01000017.1"/>
</dbReference>
<gene>
    <name evidence="2" type="ORF">BI344_06915</name>
</gene>
<protein>
    <recommendedName>
        <fullName evidence="1">Flagellar Assembly Protein A N-terminal region domain-containing protein</fullName>
    </recommendedName>
</protein>